<reference evidence="3 4" key="1">
    <citation type="journal article" date="2022" name="Int. J. Syst. Evol. Microbiol.">
        <title>Apilactobacillus apisilvae sp. nov., Nicolia spurrieriana gen. nov. sp. nov., Bombilactobacillus folatiphilus sp. nov. and Bombilactobacillus thymidiniphilus sp. nov., four new lactic acid bacterial isolates from stingless bees Tetragonula carbonaria and Austroplebeia australis.</title>
        <authorList>
            <person name="Oliphant S.A."/>
            <person name="Watson-Haigh N.S."/>
            <person name="Sumby K.M."/>
            <person name="Gardner J."/>
            <person name="Groom S."/>
            <person name="Jiranek V."/>
        </authorList>
    </citation>
    <scope>NUCLEOTIDE SEQUENCE [LARGE SCALE GENOMIC DNA]</scope>
    <source>
        <strain evidence="3 4">SG5_A10</strain>
    </source>
</reference>
<gene>
    <name evidence="3" type="ORF">MOO46_00245</name>
</gene>
<evidence type="ECO:0000313" key="3">
    <source>
        <dbReference type="EMBL" id="UQS85072.1"/>
    </source>
</evidence>
<dbReference type="InterPro" id="IPR029057">
    <property type="entry name" value="PRTase-like"/>
</dbReference>
<comment type="similarity">
    <text evidence="1">Belongs to the ComF/GntX family.</text>
</comment>
<keyword evidence="4" id="KW-1185">Reference proteome</keyword>
<evidence type="ECO:0000313" key="4">
    <source>
        <dbReference type="Proteomes" id="UP000831859"/>
    </source>
</evidence>
<dbReference type="PANTHER" id="PTHR47505:SF1">
    <property type="entry name" value="DNA UTILIZATION PROTEIN YHGH"/>
    <property type="match status" value="1"/>
</dbReference>
<dbReference type="Pfam" id="PF00156">
    <property type="entry name" value="Pribosyltran"/>
    <property type="match status" value="1"/>
</dbReference>
<sequence>MKKCLFCDSPLNKELTLGFLLSFKKLSNDLLCKSCFNKFELINSNHRCIICGRSGDFEDEKCSDCLRWLALDNSLINKSFFNYNDSMKEYMQRYKFNGDYRLRKIFQNYFKKELNSDKIVVPIPVSKSTLKRRGFNQVEGFLDGIEYSDILSVKYDEKVTHSTQSRIDRIKTKQFFVIKNNMKNLIIDKDLIIVDDVYTTGTTMRLAYSLLISNGAKSVQGLTLAR</sequence>
<dbReference type="CDD" id="cd06223">
    <property type="entry name" value="PRTases_typeI"/>
    <property type="match status" value="1"/>
</dbReference>
<accession>A0ABY4PHI6</accession>
<dbReference type="Proteomes" id="UP000831859">
    <property type="component" value="Chromosome"/>
</dbReference>
<evidence type="ECO:0000256" key="1">
    <source>
        <dbReference type="ARBA" id="ARBA00008007"/>
    </source>
</evidence>
<dbReference type="SUPFAM" id="SSF53271">
    <property type="entry name" value="PRTase-like"/>
    <property type="match status" value="1"/>
</dbReference>
<protein>
    <submittedName>
        <fullName evidence="3">ComF family protein</fullName>
    </submittedName>
</protein>
<organism evidence="3 4">
    <name type="scientific">Apilactobacillus apisilvae</name>
    <dbReference type="NCBI Taxonomy" id="2923364"/>
    <lineage>
        <taxon>Bacteria</taxon>
        <taxon>Bacillati</taxon>
        <taxon>Bacillota</taxon>
        <taxon>Bacilli</taxon>
        <taxon>Lactobacillales</taxon>
        <taxon>Lactobacillaceae</taxon>
        <taxon>Apilactobacillus</taxon>
    </lineage>
</organism>
<dbReference type="PANTHER" id="PTHR47505">
    <property type="entry name" value="DNA UTILIZATION PROTEIN YHGH"/>
    <property type="match status" value="1"/>
</dbReference>
<dbReference type="RefSeq" id="WP_249511051.1">
    <property type="nucleotide sequence ID" value="NZ_CP093362.1"/>
</dbReference>
<dbReference type="EMBL" id="CP093362">
    <property type="protein sequence ID" value="UQS85072.1"/>
    <property type="molecule type" value="Genomic_DNA"/>
</dbReference>
<proteinExistence type="inferred from homology"/>
<dbReference type="InterPro" id="IPR051910">
    <property type="entry name" value="ComF/GntX_DNA_util-trans"/>
</dbReference>
<feature type="domain" description="Phosphoribosyltransferase" evidence="2">
    <location>
        <begin position="119"/>
        <end position="224"/>
    </location>
</feature>
<dbReference type="InterPro" id="IPR000836">
    <property type="entry name" value="PRTase_dom"/>
</dbReference>
<dbReference type="Gene3D" id="3.40.50.2020">
    <property type="match status" value="1"/>
</dbReference>
<name>A0ABY4PHI6_9LACO</name>
<evidence type="ECO:0000259" key="2">
    <source>
        <dbReference type="Pfam" id="PF00156"/>
    </source>
</evidence>